<evidence type="ECO:0000313" key="2">
    <source>
        <dbReference type="Proteomes" id="UP000181790"/>
    </source>
</evidence>
<comment type="caution">
    <text evidence="1">The sequence shown here is derived from an EMBL/GenBank/DDBJ whole genome shotgun (WGS) entry which is preliminary data.</text>
</comment>
<protein>
    <submittedName>
        <fullName evidence="1">Uncharacterized protein</fullName>
    </submittedName>
</protein>
<dbReference type="EMBL" id="MORL01000149">
    <property type="protein sequence ID" value="OIN55458.1"/>
    <property type="molecule type" value="Genomic_DNA"/>
</dbReference>
<reference evidence="1 2" key="1">
    <citation type="submission" date="2016-10" db="EMBL/GenBank/DDBJ databases">
        <title>Arsenicibacter rosenii gen. nov., sp. nov., an efficient arsenic-methylating bacterium isolated from an arsenic-contaminated paddy soil.</title>
        <authorList>
            <person name="Huang K."/>
        </authorList>
    </citation>
    <scope>NUCLEOTIDE SEQUENCE [LARGE SCALE GENOMIC DNA]</scope>
    <source>
        <strain evidence="1 2">SM-1</strain>
    </source>
</reference>
<dbReference type="AlphaFoldDB" id="A0A1S2VBZ1"/>
<accession>A0A1S2VBZ1</accession>
<organism evidence="1 2">
    <name type="scientific">Arsenicibacter rosenii</name>
    <dbReference type="NCBI Taxonomy" id="1750698"/>
    <lineage>
        <taxon>Bacteria</taxon>
        <taxon>Pseudomonadati</taxon>
        <taxon>Bacteroidota</taxon>
        <taxon>Cytophagia</taxon>
        <taxon>Cytophagales</taxon>
        <taxon>Spirosomataceae</taxon>
        <taxon>Arsenicibacter</taxon>
    </lineage>
</organism>
<name>A0A1S2VBZ1_9BACT</name>
<sequence>MLYTRFRVIGRKKQAAIQKLALIFAHLVNKFMQVNDMKIYIKTSCVYTQPSGACCLGDNCSGDRLTQQQALNS</sequence>
<keyword evidence="2" id="KW-1185">Reference proteome</keyword>
<dbReference type="Proteomes" id="UP000181790">
    <property type="component" value="Unassembled WGS sequence"/>
</dbReference>
<proteinExistence type="predicted"/>
<evidence type="ECO:0000313" key="1">
    <source>
        <dbReference type="EMBL" id="OIN55458.1"/>
    </source>
</evidence>
<gene>
    <name evidence="1" type="ORF">BLX24_30435</name>
</gene>